<comment type="subunit">
    <text evidence="4 6">Homodimer.</text>
</comment>
<dbReference type="InterPro" id="IPR015424">
    <property type="entry name" value="PyrdxlP-dep_Trfase"/>
</dbReference>
<reference evidence="7 8" key="1">
    <citation type="submission" date="2015-09" db="EMBL/GenBank/DDBJ databases">
        <authorList>
            <person name="Jackson K.R."/>
            <person name="Lunt B.L."/>
            <person name="Fisher J.N.B."/>
            <person name="Gardner A.V."/>
            <person name="Bailey M.E."/>
            <person name="Deus L.M."/>
            <person name="Earl A.S."/>
            <person name="Gibby P.D."/>
            <person name="Hartmann K.A."/>
            <person name="Liu J.E."/>
            <person name="Manci A.M."/>
            <person name="Nielsen D.A."/>
            <person name="Solomon M.B."/>
            <person name="Breakwell D.P."/>
            <person name="Burnett S.H."/>
            <person name="Grose J.H."/>
        </authorList>
    </citation>
    <scope>NUCLEOTIDE SEQUENCE [LARGE SCALE GENOMIC DNA]</scope>
    <source>
        <strain evidence="7 8">CECT 7799</strain>
    </source>
</reference>
<dbReference type="GO" id="GO:0030429">
    <property type="term" value="F:kynureninase activity"/>
    <property type="evidence" value="ECO:0007669"/>
    <property type="project" value="UniProtKB-UniRule"/>
</dbReference>
<keyword evidence="1 4" id="KW-0662">Pyridine nucleotide biosynthesis</keyword>
<feature type="binding site" evidence="4">
    <location>
        <position position="190"/>
    </location>
    <ligand>
        <name>pyridoxal 5'-phosphate</name>
        <dbReference type="ChEBI" id="CHEBI:597326"/>
    </ligand>
</feature>
<feature type="binding site" evidence="4">
    <location>
        <position position="212"/>
    </location>
    <ligand>
        <name>pyridoxal 5'-phosphate</name>
        <dbReference type="ChEBI" id="CHEBI:597326"/>
    </ligand>
</feature>
<feature type="binding site" evidence="4">
    <location>
        <position position="89"/>
    </location>
    <ligand>
        <name>pyridoxal 5'-phosphate</name>
        <dbReference type="ChEBI" id="CHEBI:597326"/>
    </ligand>
</feature>
<gene>
    <name evidence="4 7" type="primary">kynU</name>
    <name evidence="7" type="ORF">JSE7799_03494</name>
</gene>
<dbReference type="FunFam" id="3.40.640.10:FF:000107">
    <property type="entry name" value="Kynureninase"/>
    <property type="match status" value="1"/>
</dbReference>
<evidence type="ECO:0000313" key="7">
    <source>
        <dbReference type="EMBL" id="CUH40759.1"/>
    </source>
</evidence>
<evidence type="ECO:0000256" key="5">
    <source>
        <dbReference type="NCBIfam" id="TIGR01814"/>
    </source>
</evidence>
<evidence type="ECO:0000256" key="3">
    <source>
        <dbReference type="ARBA" id="ARBA00022898"/>
    </source>
</evidence>
<dbReference type="HAMAP" id="MF_01970">
    <property type="entry name" value="Kynureninase"/>
    <property type="match status" value="1"/>
</dbReference>
<accession>A0A0M7BEZ5</accession>
<comment type="function">
    <text evidence="4 6">Catalyzes the cleavage of L-kynurenine (L-Kyn) and L-3-hydroxykynurenine (L-3OHKyn) into anthranilic acid (AA) and 3-hydroxyanthranilic acid (3-OHAA), respectively.</text>
</comment>
<dbReference type="Pfam" id="PF22580">
    <property type="entry name" value="KYNU_C"/>
    <property type="match status" value="1"/>
</dbReference>
<comment type="catalytic activity">
    <reaction evidence="4 6">
        <text>L-kynurenine + H2O = anthranilate + L-alanine + H(+)</text>
        <dbReference type="Rhea" id="RHEA:16813"/>
        <dbReference type="ChEBI" id="CHEBI:15377"/>
        <dbReference type="ChEBI" id="CHEBI:15378"/>
        <dbReference type="ChEBI" id="CHEBI:16567"/>
        <dbReference type="ChEBI" id="CHEBI:57959"/>
        <dbReference type="ChEBI" id="CHEBI:57972"/>
        <dbReference type="EC" id="3.7.1.3"/>
    </reaction>
</comment>
<name>A0A0M7BEZ5_9RHOB</name>
<evidence type="ECO:0000256" key="4">
    <source>
        <dbReference type="HAMAP-Rule" id="MF_01970"/>
    </source>
</evidence>
<feature type="binding site" evidence="4">
    <location>
        <position position="88"/>
    </location>
    <ligand>
        <name>pyridoxal 5'-phosphate</name>
        <dbReference type="ChEBI" id="CHEBI:597326"/>
    </ligand>
</feature>
<feature type="binding site" evidence="4">
    <location>
        <position position="268"/>
    </location>
    <ligand>
        <name>pyridoxal 5'-phosphate</name>
        <dbReference type="ChEBI" id="CHEBI:597326"/>
    </ligand>
</feature>
<dbReference type="SUPFAM" id="SSF53383">
    <property type="entry name" value="PLP-dependent transferases"/>
    <property type="match status" value="1"/>
</dbReference>
<dbReference type="GO" id="GO:0019441">
    <property type="term" value="P:L-tryptophan catabolic process to kynurenine"/>
    <property type="evidence" value="ECO:0007669"/>
    <property type="project" value="TreeGrafter"/>
</dbReference>
<dbReference type="UniPathway" id="UPA00334">
    <property type="reaction ID" value="UER00455"/>
</dbReference>
<proteinExistence type="inferred from homology"/>
<comment type="pathway">
    <text evidence="4 6">Amino-acid degradation; L-kynurenine degradation; L-alanine and anthranilate from L-kynurenine: step 1/1.</text>
</comment>
<comment type="similarity">
    <text evidence="4 6">Belongs to the kynureninase family.</text>
</comment>
<sequence>MDWDAMRSRFHLPEGLIYLDGNSLGPLPAGTSERVRRVIEEEWGDLLIRGWNDGADGAGWMDWSARLGDRIGRLIGAPAGSVSVGDTLSIKVHQALSAALQMRPDRRVILSDEGNFPSDLYMAEGLIASLDRGHELRVVPPDAVADAIDDDVAVVMLTQVDYRTGRMHDMADLTARAHAAGALAVWDLAHSAGAHEVDVTAAGADFAVGCTYKYLNAGPGAPAFIHVRPDLIDAVRPALSGWLGHAAPFAFEQDYRPGEGIARMRVGTPPVLQLAALEAALDIWDEVDMAALRARSLELSERFAKAVAARCPDLTPALPSDVPRGSQVSFRHPKGYAIVQALIARGVIGDFRAPDILRFGLTPLYLGEAEVDAAVEHLAAVLERREWDDPRFRARRGVT</sequence>
<protein>
    <recommendedName>
        <fullName evidence="4 5">Kynureninase</fullName>
        <ecNumber evidence="4 5">3.7.1.3</ecNumber>
    </recommendedName>
    <alternativeName>
        <fullName evidence="4">L-kynurenine hydrolase</fullName>
    </alternativeName>
</protein>
<dbReference type="GO" id="GO:0097053">
    <property type="term" value="P:L-kynurenine catabolic process"/>
    <property type="evidence" value="ECO:0007669"/>
    <property type="project" value="UniProtKB-UniRule"/>
</dbReference>
<dbReference type="InterPro" id="IPR015422">
    <property type="entry name" value="PyrdxlP-dep_Trfase_small"/>
</dbReference>
<feature type="binding site" evidence="4">
    <location>
        <position position="187"/>
    </location>
    <ligand>
        <name>pyridoxal 5'-phosphate</name>
        <dbReference type="ChEBI" id="CHEBI:597326"/>
    </ligand>
</feature>
<dbReference type="InterPro" id="IPR015421">
    <property type="entry name" value="PyrdxlP-dep_Trfase_major"/>
</dbReference>
<dbReference type="Gene3D" id="3.40.640.10">
    <property type="entry name" value="Type I PLP-dependent aspartate aminotransferase-like (Major domain)"/>
    <property type="match status" value="1"/>
</dbReference>
<dbReference type="EMBL" id="CYPR01000229">
    <property type="protein sequence ID" value="CUH40759.1"/>
    <property type="molecule type" value="Genomic_DNA"/>
</dbReference>
<dbReference type="GO" id="GO:0043420">
    <property type="term" value="P:anthranilate metabolic process"/>
    <property type="evidence" value="ECO:0007669"/>
    <property type="project" value="TreeGrafter"/>
</dbReference>
<dbReference type="UniPathway" id="UPA00253">
    <property type="reaction ID" value="UER00329"/>
</dbReference>
<organism evidence="7 8">
    <name type="scientific">Jannaschia seosinensis</name>
    <dbReference type="NCBI Taxonomy" id="313367"/>
    <lineage>
        <taxon>Bacteria</taxon>
        <taxon>Pseudomonadati</taxon>
        <taxon>Pseudomonadota</taxon>
        <taxon>Alphaproteobacteria</taxon>
        <taxon>Rhodobacterales</taxon>
        <taxon>Roseobacteraceae</taxon>
        <taxon>Jannaschia</taxon>
    </lineage>
</organism>
<dbReference type="GO" id="GO:0030170">
    <property type="term" value="F:pyridoxal phosphate binding"/>
    <property type="evidence" value="ECO:0007669"/>
    <property type="project" value="UniProtKB-UniRule"/>
</dbReference>
<comment type="cofactor">
    <cofactor evidence="4 6">
        <name>pyridoxal 5'-phosphate</name>
        <dbReference type="ChEBI" id="CHEBI:597326"/>
    </cofactor>
</comment>
<keyword evidence="3 4" id="KW-0663">Pyridoxal phosphate</keyword>
<evidence type="ECO:0000256" key="2">
    <source>
        <dbReference type="ARBA" id="ARBA00022801"/>
    </source>
</evidence>
<dbReference type="GO" id="GO:0009435">
    <property type="term" value="P:NAD+ biosynthetic process"/>
    <property type="evidence" value="ECO:0007669"/>
    <property type="project" value="UniProtKB-UniRule"/>
</dbReference>
<dbReference type="PIRSF" id="PIRSF038800">
    <property type="entry name" value="KYNU"/>
    <property type="match status" value="1"/>
</dbReference>
<evidence type="ECO:0000313" key="8">
    <source>
        <dbReference type="Proteomes" id="UP000049455"/>
    </source>
</evidence>
<evidence type="ECO:0000256" key="6">
    <source>
        <dbReference type="PIRNR" id="PIRNR038800"/>
    </source>
</evidence>
<dbReference type="PANTHER" id="PTHR14084">
    <property type="entry name" value="KYNURENINASE"/>
    <property type="match status" value="1"/>
</dbReference>
<dbReference type="GO" id="GO:0019805">
    <property type="term" value="P:quinolinate biosynthetic process"/>
    <property type="evidence" value="ECO:0007669"/>
    <property type="project" value="UniProtKB-UniRule"/>
</dbReference>
<keyword evidence="2 4" id="KW-0378">Hydrolase</keyword>
<feature type="binding site" evidence="4">
    <location>
        <position position="158"/>
    </location>
    <ligand>
        <name>pyridoxal 5'-phosphate</name>
        <dbReference type="ChEBI" id="CHEBI:597326"/>
    </ligand>
</feature>
<dbReference type="AlphaFoldDB" id="A0A0M7BEZ5"/>
<feature type="binding site" evidence="4">
    <location>
        <begin position="116"/>
        <end position="119"/>
    </location>
    <ligand>
        <name>pyridoxal 5'-phosphate</name>
        <dbReference type="ChEBI" id="CHEBI:597326"/>
    </ligand>
</feature>
<dbReference type="Proteomes" id="UP000049455">
    <property type="component" value="Unassembled WGS sequence"/>
</dbReference>
<dbReference type="GO" id="GO:0005737">
    <property type="term" value="C:cytoplasm"/>
    <property type="evidence" value="ECO:0007669"/>
    <property type="project" value="UniProtKB-UniRule"/>
</dbReference>
<dbReference type="STRING" id="313367.JSE7799_03494"/>
<dbReference type="NCBIfam" id="TIGR01814">
    <property type="entry name" value="kynureninase"/>
    <property type="match status" value="1"/>
</dbReference>
<dbReference type="PANTHER" id="PTHR14084:SF0">
    <property type="entry name" value="KYNURENINASE"/>
    <property type="match status" value="1"/>
</dbReference>
<dbReference type="Gene3D" id="3.90.1150.10">
    <property type="entry name" value="Aspartate Aminotransferase, domain 1"/>
    <property type="match status" value="1"/>
</dbReference>
<dbReference type="InterPro" id="IPR010111">
    <property type="entry name" value="Kynureninase"/>
</dbReference>
<comment type="catalytic activity">
    <reaction evidence="6">
        <text>3-hydroxy-L-kynurenine + H2O = 3-hydroxyanthranilate + L-alanine + H(+)</text>
        <dbReference type="Rhea" id="RHEA:25143"/>
        <dbReference type="ChEBI" id="CHEBI:15377"/>
        <dbReference type="ChEBI" id="CHEBI:15378"/>
        <dbReference type="ChEBI" id="CHEBI:36559"/>
        <dbReference type="ChEBI" id="CHEBI:57972"/>
        <dbReference type="ChEBI" id="CHEBI:58125"/>
        <dbReference type="EC" id="3.7.1.3"/>
    </reaction>
</comment>
<comment type="pathway">
    <text evidence="4 6">Cofactor biosynthesis; NAD(+) biosynthesis; quinolinate from L-kynurenine: step 2/3.</text>
</comment>
<evidence type="ECO:0000256" key="1">
    <source>
        <dbReference type="ARBA" id="ARBA00022642"/>
    </source>
</evidence>
<dbReference type="EC" id="3.7.1.3" evidence="4 5"/>
<keyword evidence="8" id="KW-1185">Reference proteome</keyword>
<feature type="binding site" evidence="4">
    <location>
        <position position="242"/>
    </location>
    <ligand>
        <name>pyridoxal 5'-phosphate</name>
        <dbReference type="ChEBI" id="CHEBI:597326"/>
    </ligand>
</feature>
<feature type="modified residue" description="N6-(pyridoxal phosphate)lysine" evidence="4">
    <location>
        <position position="213"/>
    </location>
</feature>